<feature type="compositionally biased region" description="Acidic residues" evidence="1">
    <location>
        <begin position="149"/>
        <end position="166"/>
    </location>
</feature>
<proteinExistence type="predicted"/>
<organism evidence="2 3">
    <name type="scientific">Aegilops tauschii subsp. strangulata</name>
    <name type="common">Goatgrass</name>
    <dbReference type="NCBI Taxonomy" id="200361"/>
    <lineage>
        <taxon>Eukaryota</taxon>
        <taxon>Viridiplantae</taxon>
        <taxon>Streptophyta</taxon>
        <taxon>Embryophyta</taxon>
        <taxon>Tracheophyta</taxon>
        <taxon>Spermatophyta</taxon>
        <taxon>Magnoliopsida</taxon>
        <taxon>Liliopsida</taxon>
        <taxon>Poales</taxon>
        <taxon>Poaceae</taxon>
        <taxon>BOP clade</taxon>
        <taxon>Pooideae</taxon>
        <taxon>Triticodae</taxon>
        <taxon>Triticeae</taxon>
        <taxon>Triticinae</taxon>
        <taxon>Aegilops</taxon>
    </lineage>
</organism>
<reference evidence="3" key="2">
    <citation type="journal article" date="2017" name="Nat. Plants">
        <title>The Aegilops tauschii genome reveals multiple impacts of transposons.</title>
        <authorList>
            <person name="Zhao G."/>
            <person name="Zou C."/>
            <person name="Li K."/>
            <person name="Wang K."/>
            <person name="Li T."/>
            <person name="Gao L."/>
            <person name="Zhang X."/>
            <person name="Wang H."/>
            <person name="Yang Z."/>
            <person name="Liu X."/>
            <person name="Jiang W."/>
            <person name="Mao L."/>
            <person name="Kong X."/>
            <person name="Jiao Y."/>
            <person name="Jia J."/>
        </authorList>
    </citation>
    <scope>NUCLEOTIDE SEQUENCE [LARGE SCALE GENOMIC DNA]</scope>
    <source>
        <strain evidence="3">cv. AL8/78</strain>
    </source>
</reference>
<dbReference type="EnsemblPlants" id="AET6Gv20840500.1">
    <property type="protein sequence ID" value="AET6Gv20840500.1"/>
    <property type="gene ID" value="AET6Gv20840500"/>
</dbReference>
<reference evidence="3" key="1">
    <citation type="journal article" date="2014" name="Science">
        <title>Ancient hybridizations among the ancestral genomes of bread wheat.</title>
        <authorList>
            <consortium name="International Wheat Genome Sequencing Consortium,"/>
            <person name="Marcussen T."/>
            <person name="Sandve S.R."/>
            <person name="Heier L."/>
            <person name="Spannagl M."/>
            <person name="Pfeifer M."/>
            <person name="Jakobsen K.S."/>
            <person name="Wulff B.B."/>
            <person name="Steuernagel B."/>
            <person name="Mayer K.F."/>
            <person name="Olsen O.A."/>
        </authorList>
    </citation>
    <scope>NUCLEOTIDE SEQUENCE [LARGE SCALE GENOMIC DNA]</scope>
    <source>
        <strain evidence="3">cv. AL8/78</strain>
    </source>
</reference>
<dbReference type="PANTHER" id="PTHR33874:SF1">
    <property type="entry name" value="RING FINGER PROTEIN"/>
    <property type="match status" value="1"/>
</dbReference>
<reference evidence="2" key="3">
    <citation type="journal article" date="2017" name="Nature">
        <title>Genome sequence of the progenitor of the wheat D genome Aegilops tauschii.</title>
        <authorList>
            <person name="Luo M.C."/>
            <person name="Gu Y.Q."/>
            <person name="Puiu D."/>
            <person name="Wang H."/>
            <person name="Twardziok S.O."/>
            <person name="Deal K.R."/>
            <person name="Huo N."/>
            <person name="Zhu T."/>
            <person name="Wang L."/>
            <person name="Wang Y."/>
            <person name="McGuire P.E."/>
            <person name="Liu S."/>
            <person name="Long H."/>
            <person name="Ramasamy R.K."/>
            <person name="Rodriguez J.C."/>
            <person name="Van S.L."/>
            <person name="Yuan L."/>
            <person name="Wang Z."/>
            <person name="Xia Z."/>
            <person name="Xiao L."/>
            <person name="Anderson O.D."/>
            <person name="Ouyang S."/>
            <person name="Liang Y."/>
            <person name="Zimin A.V."/>
            <person name="Pertea G."/>
            <person name="Qi P."/>
            <person name="Bennetzen J.L."/>
            <person name="Dai X."/>
            <person name="Dawson M.W."/>
            <person name="Muller H.G."/>
            <person name="Kugler K."/>
            <person name="Rivarola-Duarte L."/>
            <person name="Spannagl M."/>
            <person name="Mayer K.F.X."/>
            <person name="Lu F.H."/>
            <person name="Bevan M.W."/>
            <person name="Leroy P."/>
            <person name="Li P."/>
            <person name="You F.M."/>
            <person name="Sun Q."/>
            <person name="Liu Z."/>
            <person name="Lyons E."/>
            <person name="Wicker T."/>
            <person name="Salzberg S.L."/>
            <person name="Devos K.M."/>
            <person name="Dvorak J."/>
        </authorList>
    </citation>
    <scope>NUCLEOTIDE SEQUENCE [LARGE SCALE GENOMIC DNA]</scope>
    <source>
        <strain evidence="2">cv. AL8/78</strain>
    </source>
</reference>
<evidence type="ECO:0000313" key="2">
    <source>
        <dbReference type="EnsemblPlants" id="AET6Gv20840500.1"/>
    </source>
</evidence>
<reference evidence="2" key="4">
    <citation type="submission" date="2019-03" db="UniProtKB">
        <authorList>
            <consortium name="EnsemblPlants"/>
        </authorList>
    </citation>
    <scope>IDENTIFICATION</scope>
</reference>
<feature type="region of interest" description="Disordered" evidence="1">
    <location>
        <begin position="1"/>
        <end position="121"/>
    </location>
</feature>
<name>A0A453PT70_AEGTS</name>
<dbReference type="Proteomes" id="UP000015105">
    <property type="component" value="Chromosome 6D"/>
</dbReference>
<dbReference type="PANTHER" id="PTHR33874">
    <property type="entry name" value="RING FINGER PROTEIN"/>
    <property type="match status" value="1"/>
</dbReference>
<dbReference type="STRING" id="200361.A0A453PT70"/>
<evidence type="ECO:0000313" key="3">
    <source>
        <dbReference type="Proteomes" id="UP000015105"/>
    </source>
</evidence>
<protein>
    <submittedName>
        <fullName evidence="2">Uncharacterized protein</fullName>
    </submittedName>
</protein>
<dbReference type="Gramene" id="AET6Gv20840500.1">
    <property type="protein sequence ID" value="AET6Gv20840500.1"/>
    <property type="gene ID" value="AET6Gv20840500"/>
</dbReference>
<feature type="compositionally biased region" description="Low complexity" evidence="1">
    <location>
        <begin position="96"/>
        <end position="112"/>
    </location>
</feature>
<evidence type="ECO:0000256" key="1">
    <source>
        <dbReference type="SAM" id="MobiDB-lite"/>
    </source>
</evidence>
<sequence length="355" mass="39001">THQQQPSKPHHPPRGPRPAALSLCLISKPPGKRNQRNKRHSSLPSPSPSPVRLNSNRQARGARLPPPPPRPRRRPIREAKRGQVRRVAAALGFPMEPAAPSASSASAAASSAGRRRAAPEAAELRVRRRTLETVLEQCQRALELMRDAEGEDGEEGEGERDPEDEGEGRAGRDVSDGEGQPPTPEPSEADYETDELCNLLKSRVESPEFLEKLDNIQKSVYQHGAVDETISWDIVSAADIWDDKSMNVSDDSEDGYVLVKQEDIVDGIACFMAAYLLSLKETKELTPNQLQEALSKTFSTKKRKGKLQKAWAGTQVIYNVASWSATAIGIYQNPAILKAATAAFWTSCRVVSKFL</sequence>
<reference evidence="2" key="5">
    <citation type="journal article" date="2021" name="G3 (Bethesda)">
        <title>Aegilops tauschii genome assembly Aet v5.0 features greater sequence contiguity and improved annotation.</title>
        <authorList>
            <person name="Wang L."/>
            <person name="Zhu T."/>
            <person name="Rodriguez J.C."/>
            <person name="Deal K.R."/>
            <person name="Dubcovsky J."/>
            <person name="McGuire P.E."/>
            <person name="Lux T."/>
            <person name="Spannagl M."/>
            <person name="Mayer K.F.X."/>
            <person name="Baldrich P."/>
            <person name="Meyers B.C."/>
            <person name="Huo N."/>
            <person name="Gu Y.Q."/>
            <person name="Zhou H."/>
            <person name="Devos K.M."/>
            <person name="Bennetzen J.L."/>
            <person name="Unver T."/>
            <person name="Budak H."/>
            <person name="Gulick P.J."/>
            <person name="Galiba G."/>
            <person name="Kalapos B."/>
            <person name="Nelson D.R."/>
            <person name="Li P."/>
            <person name="You F.M."/>
            <person name="Luo M.C."/>
            <person name="Dvorak J."/>
        </authorList>
    </citation>
    <scope>NUCLEOTIDE SEQUENCE [LARGE SCALE GENOMIC DNA]</scope>
    <source>
        <strain evidence="2">cv. AL8/78</strain>
    </source>
</reference>
<accession>A0A453PT70</accession>
<feature type="compositionally biased region" description="Basic residues" evidence="1">
    <location>
        <begin position="30"/>
        <end position="41"/>
    </location>
</feature>
<keyword evidence="3" id="KW-1185">Reference proteome</keyword>
<dbReference type="AlphaFoldDB" id="A0A453PT70"/>
<feature type="region of interest" description="Disordered" evidence="1">
    <location>
        <begin position="144"/>
        <end position="192"/>
    </location>
</feature>